<dbReference type="Gene3D" id="3.40.1580.10">
    <property type="entry name" value="SMI1/KNR4-like"/>
    <property type="match status" value="1"/>
</dbReference>
<protein>
    <submittedName>
        <fullName evidence="2">SMI1/KNR4 family protein</fullName>
    </submittedName>
</protein>
<dbReference type="Pfam" id="PF09346">
    <property type="entry name" value="SMI1_KNR4"/>
    <property type="match status" value="1"/>
</dbReference>
<dbReference type="Proteomes" id="UP000531840">
    <property type="component" value="Unassembled WGS sequence"/>
</dbReference>
<dbReference type="SMART" id="SM00860">
    <property type="entry name" value="SMI1_KNR4"/>
    <property type="match status" value="1"/>
</dbReference>
<keyword evidence="3" id="KW-1185">Reference proteome</keyword>
<dbReference type="RefSeq" id="WP_179941526.1">
    <property type="nucleotide sequence ID" value="NZ_JACBYF010000011.1"/>
</dbReference>
<feature type="domain" description="Knr4/Smi1-like" evidence="1">
    <location>
        <begin position="20"/>
        <end position="160"/>
    </location>
</feature>
<dbReference type="EMBL" id="JACBYF010000011">
    <property type="protein sequence ID" value="NYS47742.1"/>
    <property type="molecule type" value="Genomic_DNA"/>
</dbReference>
<dbReference type="SUPFAM" id="SSF160631">
    <property type="entry name" value="SMI1/KNR4-like"/>
    <property type="match status" value="1"/>
</dbReference>
<evidence type="ECO:0000313" key="3">
    <source>
        <dbReference type="Proteomes" id="UP000531840"/>
    </source>
</evidence>
<dbReference type="InterPro" id="IPR018958">
    <property type="entry name" value="Knr4/Smi1-like_dom"/>
</dbReference>
<evidence type="ECO:0000259" key="1">
    <source>
        <dbReference type="SMART" id="SM00860"/>
    </source>
</evidence>
<organism evidence="2 3">
    <name type="scientific">Gemelliphila palaticanis</name>
    <dbReference type="NCBI Taxonomy" id="81950"/>
    <lineage>
        <taxon>Bacteria</taxon>
        <taxon>Bacillati</taxon>
        <taxon>Bacillota</taxon>
        <taxon>Bacilli</taxon>
        <taxon>Bacillales</taxon>
        <taxon>Gemellaceae</taxon>
        <taxon>Gemelliphila</taxon>
    </lineage>
</organism>
<reference evidence="2 3" key="1">
    <citation type="submission" date="2020-07" db="EMBL/GenBank/DDBJ databases">
        <title>MOT database genomes.</title>
        <authorList>
            <person name="Joseph S."/>
            <person name="Aduse-Opoku J."/>
            <person name="Hashim A."/>
            <person name="Wade W."/>
            <person name="Curtis M."/>
        </authorList>
    </citation>
    <scope>NUCLEOTIDE SEQUENCE [LARGE SCALE GENOMIC DNA]</scope>
    <source>
        <strain evidence="2 3">CIP 106318</strain>
    </source>
</reference>
<dbReference type="InterPro" id="IPR037883">
    <property type="entry name" value="Knr4/Smi1-like_sf"/>
</dbReference>
<gene>
    <name evidence="2" type="ORF">HZY85_05985</name>
</gene>
<accession>A0ABX2T275</accession>
<name>A0ABX2T275_9BACL</name>
<sequence>MNNYLWEESPYYAENCTDKSLTNEMISEAEKKLGYKFPQAYINLMKCQNGGKLIKNYWVNENAKSNEVDVIGLECFYSIGSEKNNSLFGRFGNEFWFSEWEYPRDVGVIIAETESGGHHMIYLDYRECGKDGEPKVSVCFQESDYKFQILANHFEEFLAMLVSEEELEEME</sequence>
<evidence type="ECO:0000313" key="2">
    <source>
        <dbReference type="EMBL" id="NYS47742.1"/>
    </source>
</evidence>
<comment type="caution">
    <text evidence="2">The sequence shown here is derived from an EMBL/GenBank/DDBJ whole genome shotgun (WGS) entry which is preliminary data.</text>
</comment>
<proteinExistence type="predicted"/>